<dbReference type="SUPFAM" id="SSF56219">
    <property type="entry name" value="DNase I-like"/>
    <property type="match status" value="1"/>
</dbReference>
<proteinExistence type="predicted"/>
<feature type="compositionally biased region" description="Polar residues" evidence="1">
    <location>
        <begin position="229"/>
        <end position="243"/>
    </location>
</feature>
<feature type="region of interest" description="Disordered" evidence="1">
    <location>
        <begin position="229"/>
        <end position="250"/>
    </location>
</feature>
<dbReference type="InterPro" id="IPR036691">
    <property type="entry name" value="Endo/exonu/phosph_ase_sf"/>
</dbReference>
<feature type="region of interest" description="Disordered" evidence="1">
    <location>
        <begin position="114"/>
        <end position="148"/>
    </location>
</feature>
<gene>
    <name evidence="3" type="primary">LOC117213279</name>
</gene>
<dbReference type="Proteomes" id="UP000515164">
    <property type="component" value="Unplaced"/>
</dbReference>
<name>A0A6P8N1F0_9HYME</name>
<protein>
    <submittedName>
        <fullName evidence="3">Probable basic-leucine zipper transcription factor O</fullName>
    </submittedName>
</protein>
<evidence type="ECO:0000313" key="3">
    <source>
        <dbReference type="RefSeq" id="XP_033314539.1"/>
    </source>
</evidence>
<dbReference type="RefSeq" id="XP_033314539.1">
    <property type="nucleotide sequence ID" value="XM_033458648.1"/>
</dbReference>
<feature type="compositionally biased region" description="Polar residues" evidence="1">
    <location>
        <begin position="115"/>
        <end position="130"/>
    </location>
</feature>
<dbReference type="AlphaFoldDB" id="A0A6P8N1F0"/>
<evidence type="ECO:0000313" key="2">
    <source>
        <dbReference type="Proteomes" id="UP000515164"/>
    </source>
</evidence>
<evidence type="ECO:0000256" key="1">
    <source>
        <dbReference type="SAM" id="MobiDB-lite"/>
    </source>
</evidence>
<dbReference type="Gene3D" id="3.60.10.10">
    <property type="entry name" value="Endonuclease/exonuclease/phosphatase"/>
    <property type="match status" value="1"/>
</dbReference>
<sequence length="475" mass="54737">MENIQKIPTIKILNKGETYAINRAVGQQNPNKQQQVKRTTERERQQWLQEIPTQNSFSSLTEEMDTHPTEKPRTHIPKPPPIYIDAKIIDPLIDLLNSTAGKENYTIKQLKLDQKLQSSNQRSTPQNKYKQNMRGIGQDRTPGKHLTVNCPHTGKINDVKCHNCSGNHSVSYKGCVVRRQVRNRTHNNFHTQQDNTESMSTPNTQHVMNNNHTNTNTVRNRSYAQVVNRSSPLDNQEQNNPSKDATEIKDQVSKEHIKAPTVTVQTNSNQLQLSAVHVPPRDKITTEMWEDYFRHLGDKYIAAGDYNSKHTLWGSRITTPRDLSKIPDLLDFAVAKGLNANKLNIAPSLELTSDHTPIIITYRNKPILYSSTEKLCNKTTKWHIFKYTIESKISCNNPLKTPAHIDQAVTTLTETMQEAARFFLKKVRNSMDKKEIEDLNEKVIRVLEWSKKVAEENQHLKQYLKITNRHRQKHL</sequence>
<dbReference type="KEGG" id="bbif:117213279"/>
<organism evidence="2 3">
    <name type="scientific">Bombus bifarius</name>
    <dbReference type="NCBI Taxonomy" id="103933"/>
    <lineage>
        <taxon>Eukaryota</taxon>
        <taxon>Metazoa</taxon>
        <taxon>Ecdysozoa</taxon>
        <taxon>Arthropoda</taxon>
        <taxon>Hexapoda</taxon>
        <taxon>Insecta</taxon>
        <taxon>Pterygota</taxon>
        <taxon>Neoptera</taxon>
        <taxon>Endopterygota</taxon>
        <taxon>Hymenoptera</taxon>
        <taxon>Apocrita</taxon>
        <taxon>Aculeata</taxon>
        <taxon>Apoidea</taxon>
        <taxon>Anthophila</taxon>
        <taxon>Apidae</taxon>
        <taxon>Bombus</taxon>
        <taxon>Pyrobombus</taxon>
    </lineage>
</organism>
<keyword evidence="2" id="KW-1185">Reference proteome</keyword>
<reference evidence="3" key="1">
    <citation type="submission" date="2025-08" db="UniProtKB">
        <authorList>
            <consortium name="RefSeq"/>
        </authorList>
    </citation>
    <scope>IDENTIFICATION</scope>
    <source>
        <tissue evidence="3">Muscle</tissue>
    </source>
</reference>
<accession>A0A6P8N1F0</accession>
<dbReference type="GeneID" id="117213279"/>